<proteinExistence type="inferred from homology"/>
<dbReference type="GO" id="GO:0031071">
    <property type="term" value="F:cysteine desulfurase activity"/>
    <property type="evidence" value="ECO:0007669"/>
    <property type="project" value="UniProtKB-EC"/>
</dbReference>
<dbReference type="PANTHER" id="PTHR11601">
    <property type="entry name" value="CYSTEINE DESULFURYLASE FAMILY MEMBER"/>
    <property type="match status" value="1"/>
</dbReference>
<evidence type="ECO:0000256" key="5">
    <source>
        <dbReference type="ARBA" id="ARBA00022898"/>
    </source>
</evidence>
<reference evidence="11" key="2">
    <citation type="submission" date="2015-05" db="EMBL/GenBank/DDBJ databases">
        <title>Complete genome sequence of Corynebacterium uterequi DSM 45634, isolated from the uterus of a maiden mare.</title>
        <authorList>
            <person name="Ruckert C."/>
            <person name="Albersmeier A."/>
            <person name="Winkler A."/>
            <person name="Tauch A."/>
        </authorList>
    </citation>
    <scope>NUCLEOTIDE SEQUENCE [LARGE SCALE GENOMIC DNA]</scope>
    <source>
        <strain evidence="11">DSM 45634</strain>
    </source>
</reference>
<dbReference type="KEGG" id="cut:CUTER_04565"/>
<dbReference type="GO" id="GO:0046872">
    <property type="term" value="F:metal ion binding"/>
    <property type="evidence" value="ECO:0007669"/>
    <property type="project" value="UniProtKB-KW"/>
</dbReference>
<reference evidence="10 11" key="1">
    <citation type="journal article" date="2015" name="Genome Announc.">
        <title>Virulence Factor Genes Detected in the Complete Genome Sequence of Corynebacterium uterequi DSM 45634, Isolated from the Uterus of a Maiden Mare.</title>
        <authorList>
            <person name="Ruckert C."/>
            <person name="Kriete M."/>
            <person name="Jaenicke S."/>
            <person name="Winkler A."/>
            <person name="Tauch A."/>
        </authorList>
    </citation>
    <scope>NUCLEOTIDE SEQUENCE [LARGE SCALE GENOMIC DNA]</scope>
    <source>
        <strain evidence="10 11">DSM 45634</strain>
    </source>
</reference>
<dbReference type="EC" id="2.8.1.7" evidence="10"/>
<dbReference type="Gene3D" id="3.90.1150.10">
    <property type="entry name" value="Aspartate Aminotransferase, domain 1"/>
    <property type="match status" value="1"/>
</dbReference>
<keyword evidence="6" id="KW-0408">Iron</keyword>
<dbReference type="STRING" id="1072256.CUTER_04565"/>
<dbReference type="InterPro" id="IPR000192">
    <property type="entry name" value="Aminotrans_V_dom"/>
</dbReference>
<keyword evidence="5" id="KW-0663">Pyridoxal phosphate</keyword>
<evidence type="ECO:0000256" key="6">
    <source>
        <dbReference type="ARBA" id="ARBA00023004"/>
    </source>
</evidence>
<dbReference type="PIRSF" id="PIRSF005572">
    <property type="entry name" value="NifS"/>
    <property type="match status" value="1"/>
</dbReference>
<comment type="catalytic activity">
    <reaction evidence="8">
        <text>(sulfur carrier)-H + L-cysteine = (sulfur carrier)-SH + L-alanine</text>
        <dbReference type="Rhea" id="RHEA:43892"/>
        <dbReference type="Rhea" id="RHEA-COMP:14737"/>
        <dbReference type="Rhea" id="RHEA-COMP:14739"/>
        <dbReference type="ChEBI" id="CHEBI:29917"/>
        <dbReference type="ChEBI" id="CHEBI:35235"/>
        <dbReference type="ChEBI" id="CHEBI:57972"/>
        <dbReference type="ChEBI" id="CHEBI:64428"/>
        <dbReference type="EC" id="2.8.1.7"/>
    </reaction>
</comment>
<organism evidence="10 11">
    <name type="scientific">Corynebacterium uterequi</name>
    <dbReference type="NCBI Taxonomy" id="1072256"/>
    <lineage>
        <taxon>Bacteria</taxon>
        <taxon>Bacillati</taxon>
        <taxon>Actinomycetota</taxon>
        <taxon>Actinomycetes</taxon>
        <taxon>Mycobacteriales</taxon>
        <taxon>Corynebacteriaceae</taxon>
        <taxon>Corynebacterium</taxon>
    </lineage>
</organism>
<dbReference type="PATRIC" id="fig|1072256.5.peg.907"/>
<name>A0A0G3HG37_9CORY</name>
<keyword evidence="4" id="KW-0479">Metal-binding</keyword>
<dbReference type="InterPro" id="IPR015421">
    <property type="entry name" value="PyrdxlP-dep_Trfase_major"/>
</dbReference>
<dbReference type="InterPro" id="IPR015422">
    <property type="entry name" value="PyrdxlP-dep_Trfase_small"/>
</dbReference>
<evidence type="ECO:0000256" key="7">
    <source>
        <dbReference type="ARBA" id="ARBA00023014"/>
    </source>
</evidence>
<dbReference type="PANTHER" id="PTHR11601:SF34">
    <property type="entry name" value="CYSTEINE DESULFURASE"/>
    <property type="match status" value="1"/>
</dbReference>
<dbReference type="EMBL" id="CP011546">
    <property type="protein sequence ID" value="AKK10918.1"/>
    <property type="molecule type" value="Genomic_DNA"/>
</dbReference>
<dbReference type="Gene3D" id="3.40.640.10">
    <property type="entry name" value="Type I PLP-dependent aspartate aminotransferase-like (Major domain)"/>
    <property type="match status" value="1"/>
</dbReference>
<keyword evidence="7" id="KW-0411">Iron-sulfur</keyword>
<dbReference type="GO" id="GO:0051536">
    <property type="term" value="F:iron-sulfur cluster binding"/>
    <property type="evidence" value="ECO:0007669"/>
    <property type="project" value="UniProtKB-KW"/>
</dbReference>
<comment type="similarity">
    <text evidence="2">Belongs to the class-V pyridoxal-phosphate-dependent aminotransferase family. NifS/IscS subfamily.</text>
</comment>
<dbReference type="Gene3D" id="1.10.260.50">
    <property type="match status" value="1"/>
</dbReference>
<evidence type="ECO:0000256" key="1">
    <source>
        <dbReference type="ARBA" id="ARBA00001933"/>
    </source>
</evidence>
<sequence length="370" mass="38009">MSYFDHAATTPIRQVAIDAWLEYAGAFNPGSAYSSGRRARSVLDDARERIASLMGAEPIEVIITASGTEADNLAVQGLFRASPRARIVTTAIEHPAVGETVRALTDDVDILPVGRSGHITDLSALDTPAAVAAVMLANNETGAIQPVEEIVERATAVGTPVHVDAVQAVAKVPIDFHSLGATTLASSAHKYGGPRGVGFLLAKRSPAPSAVLHGGGQERGVRPGTVDVASAAAMAAALTEAIAEREAENARVSTLRERLVAGIRAAVDDVIINTVEPALPGHAHLSFPGADGDSLIMLLDAAGIEASTGSACHAGVNRMSHVLEAMGVGPAEGLGSLRLTLGPATREEDIAELVAVLPGIVDRARAAGQR</sequence>
<dbReference type="SUPFAM" id="SSF53383">
    <property type="entry name" value="PLP-dependent transferases"/>
    <property type="match status" value="1"/>
</dbReference>
<feature type="domain" description="Aminotransferase class V" evidence="9">
    <location>
        <begin position="3"/>
        <end position="353"/>
    </location>
</feature>
<keyword evidence="11" id="KW-1185">Reference proteome</keyword>
<dbReference type="OrthoDB" id="9808002at2"/>
<evidence type="ECO:0000256" key="4">
    <source>
        <dbReference type="ARBA" id="ARBA00022723"/>
    </source>
</evidence>
<comment type="cofactor">
    <cofactor evidence="1">
        <name>pyridoxal 5'-phosphate</name>
        <dbReference type="ChEBI" id="CHEBI:597326"/>
    </cofactor>
</comment>
<dbReference type="InterPro" id="IPR016454">
    <property type="entry name" value="Cysteine_dSase"/>
</dbReference>
<evidence type="ECO:0000313" key="10">
    <source>
        <dbReference type="EMBL" id="AKK10918.1"/>
    </source>
</evidence>
<keyword evidence="3 10" id="KW-0808">Transferase</keyword>
<dbReference type="RefSeq" id="WP_047259411.1">
    <property type="nucleotide sequence ID" value="NZ_CP011546.1"/>
</dbReference>
<accession>A0A0G3HG37</accession>
<evidence type="ECO:0000313" key="11">
    <source>
        <dbReference type="Proteomes" id="UP000035548"/>
    </source>
</evidence>
<dbReference type="Pfam" id="PF00266">
    <property type="entry name" value="Aminotran_5"/>
    <property type="match status" value="1"/>
</dbReference>
<evidence type="ECO:0000256" key="2">
    <source>
        <dbReference type="ARBA" id="ARBA00006490"/>
    </source>
</evidence>
<dbReference type="InterPro" id="IPR015424">
    <property type="entry name" value="PyrdxlP-dep_Trfase"/>
</dbReference>
<evidence type="ECO:0000256" key="8">
    <source>
        <dbReference type="ARBA" id="ARBA00050776"/>
    </source>
</evidence>
<protein>
    <submittedName>
        <fullName evidence="10">Cysteine desulfurase family protein</fullName>
        <ecNumber evidence="10">2.8.1.7</ecNumber>
    </submittedName>
</protein>
<evidence type="ECO:0000259" key="9">
    <source>
        <dbReference type="Pfam" id="PF00266"/>
    </source>
</evidence>
<gene>
    <name evidence="10" type="ORF">CUTER_04565</name>
</gene>
<evidence type="ECO:0000256" key="3">
    <source>
        <dbReference type="ARBA" id="ARBA00022679"/>
    </source>
</evidence>
<dbReference type="Proteomes" id="UP000035548">
    <property type="component" value="Chromosome"/>
</dbReference>
<dbReference type="AlphaFoldDB" id="A0A0G3HG37"/>